<sequence>MKNQPTRSYKSSNRLNVDAEQNVNVSKESTYDAEIYIIDTEIKDHFNRVFNIHCNSGRIPDFQTTIQLGSDEFEFLYGEVSGKYAEQLSPLRERKEELETL</sequence>
<name>A0A8H4A1C6_GIGMA</name>
<reference evidence="1 2" key="1">
    <citation type="journal article" date="2019" name="Environ. Microbiol.">
        <title>At the nexus of three kingdoms: the genome of the mycorrhizal fungus Gigaspora margarita provides insights into plant, endobacterial and fungal interactions.</title>
        <authorList>
            <person name="Venice F."/>
            <person name="Ghignone S."/>
            <person name="Salvioli di Fossalunga A."/>
            <person name="Amselem J."/>
            <person name="Novero M."/>
            <person name="Xianan X."/>
            <person name="Sedzielewska Toro K."/>
            <person name="Morin E."/>
            <person name="Lipzen A."/>
            <person name="Grigoriev I.V."/>
            <person name="Henrissat B."/>
            <person name="Martin F.M."/>
            <person name="Bonfante P."/>
        </authorList>
    </citation>
    <scope>NUCLEOTIDE SEQUENCE [LARGE SCALE GENOMIC DNA]</scope>
    <source>
        <strain evidence="1 2">BEG34</strain>
    </source>
</reference>
<comment type="caution">
    <text evidence="1">The sequence shown here is derived from an EMBL/GenBank/DDBJ whole genome shotgun (WGS) entry which is preliminary data.</text>
</comment>
<dbReference type="AlphaFoldDB" id="A0A8H4A1C6"/>
<proteinExistence type="predicted"/>
<evidence type="ECO:0000313" key="1">
    <source>
        <dbReference type="EMBL" id="KAF0394651.1"/>
    </source>
</evidence>
<gene>
    <name evidence="1" type="ORF">F8M41_010330</name>
</gene>
<protein>
    <submittedName>
        <fullName evidence="1">Uncharacterized protein</fullName>
    </submittedName>
</protein>
<dbReference type="EMBL" id="WTPW01002159">
    <property type="protein sequence ID" value="KAF0394651.1"/>
    <property type="molecule type" value="Genomic_DNA"/>
</dbReference>
<keyword evidence="2" id="KW-1185">Reference proteome</keyword>
<organism evidence="1 2">
    <name type="scientific">Gigaspora margarita</name>
    <dbReference type="NCBI Taxonomy" id="4874"/>
    <lineage>
        <taxon>Eukaryota</taxon>
        <taxon>Fungi</taxon>
        <taxon>Fungi incertae sedis</taxon>
        <taxon>Mucoromycota</taxon>
        <taxon>Glomeromycotina</taxon>
        <taxon>Glomeromycetes</taxon>
        <taxon>Diversisporales</taxon>
        <taxon>Gigasporaceae</taxon>
        <taxon>Gigaspora</taxon>
    </lineage>
</organism>
<dbReference type="Proteomes" id="UP000439903">
    <property type="component" value="Unassembled WGS sequence"/>
</dbReference>
<evidence type="ECO:0000313" key="2">
    <source>
        <dbReference type="Proteomes" id="UP000439903"/>
    </source>
</evidence>
<accession>A0A8H4A1C6</accession>
<dbReference type="OrthoDB" id="10585198at2759"/>